<dbReference type="CDD" id="cd00051">
    <property type="entry name" value="EFh"/>
    <property type="match status" value="1"/>
</dbReference>
<name>A0ABN9QGS5_9DINO</name>
<keyword evidence="1" id="KW-0106">Calcium</keyword>
<dbReference type="Pfam" id="PF13499">
    <property type="entry name" value="EF-hand_7"/>
    <property type="match status" value="1"/>
</dbReference>
<dbReference type="InterPro" id="IPR011992">
    <property type="entry name" value="EF-hand-dom_pair"/>
</dbReference>
<dbReference type="PROSITE" id="PS00018">
    <property type="entry name" value="EF_HAND_1"/>
    <property type="match status" value="1"/>
</dbReference>
<feature type="domain" description="EF-hand" evidence="4">
    <location>
        <begin position="282"/>
        <end position="317"/>
    </location>
</feature>
<feature type="domain" description="EF-hand" evidence="4">
    <location>
        <begin position="204"/>
        <end position="239"/>
    </location>
</feature>
<organism evidence="5 6">
    <name type="scientific">Prorocentrum cordatum</name>
    <dbReference type="NCBI Taxonomy" id="2364126"/>
    <lineage>
        <taxon>Eukaryota</taxon>
        <taxon>Sar</taxon>
        <taxon>Alveolata</taxon>
        <taxon>Dinophyceae</taxon>
        <taxon>Prorocentrales</taxon>
        <taxon>Prorocentraceae</taxon>
        <taxon>Prorocentrum</taxon>
    </lineage>
</organism>
<feature type="region of interest" description="Disordered" evidence="3">
    <location>
        <begin position="90"/>
        <end position="132"/>
    </location>
</feature>
<evidence type="ECO:0000256" key="3">
    <source>
        <dbReference type="SAM" id="MobiDB-lite"/>
    </source>
</evidence>
<reference evidence="5" key="1">
    <citation type="submission" date="2023-10" db="EMBL/GenBank/DDBJ databases">
        <authorList>
            <person name="Chen Y."/>
            <person name="Shah S."/>
            <person name="Dougan E. K."/>
            <person name="Thang M."/>
            <person name="Chan C."/>
        </authorList>
    </citation>
    <scope>NUCLEOTIDE SEQUENCE [LARGE SCALE GENOMIC DNA]</scope>
</reference>
<sequence length="607" mass="65191">MQALALPRGQAAGPAAERTVAGARTSARSAGPAPGLGGAPRAGHPTAAGAVVALASALAACCSRAGRRKRRGAARLRAARLRTARAGAGQAPAWISAGSRQKLGTHSGSALGRDPLAGPSESVSRTEPRLRGGKGTCTATIVSLSPFCDLLGSLRRHGWVRFKVLVRTHPWRDNVIRICSFPHRPPGRAGGPGLGLGSSASATVHSDLTEQVFGMLDADGDGVVRKEELLRGLRRMLRNLDESSNQAVEGTPRQEVELTKVETSKSEALKKALASLNIDQEQLKEIIRFAFDRFDSDGDGRIDLEEFLSAAKLLGMAMSVDEAKLVFQSLTGTGGYIAAEDVSNTHWNTWGDAVSKAMMKQYAKKGLNKFEYFVESVQEILNQDMPVQGKFQKFWALLASQQENLFDFTEVMVDLAGFSIAAIGISNELTCTGECTDSVDITNVLPFVFFLFISTRDIFKQLKVHVRASMDGPTALAYAQVFKPAGITIDDFLVRRAPLSGARSALVRLSRAPGTNVLHSSAWWSTARSRWCSRASWDSARTWPFSSPAHSSALWTSSWRRGRWKARGGGRSHLGPTRGSISSPSVTRSCSRGTPPSCSASSRATRA</sequence>
<dbReference type="InterPro" id="IPR018247">
    <property type="entry name" value="EF_Hand_1_Ca_BS"/>
</dbReference>
<feature type="compositionally biased region" description="Polar residues" evidence="3">
    <location>
        <begin position="98"/>
        <end position="108"/>
    </location>
</feature>
<feature type="region of interest" description="Disordered" evidence="3">
    <location>
        <begin position="566"/>
        <end position="607"/>
    </location>
</feature>
<proteinExistence type="predicted"/>
<feature type="region of interest" description="Disordered" evidence="3">
    <location>
        <begin position="1"/>
        <end position="41"/>
    </location>
</feature>
<evidence type="ECO:0000259" key="4">
    <source>
        <dbReference type="PROSITE" id="PS50222"/>
    </source>
</evidence>
<gene>
    <name evidence="5" type="ORF">PCOR1329_LOCUS10900</name>
</gene>
<evidence type="ECO:0000313" key="5">
    <source>
        <dbReference type="EMBL" id="CAK0803940.1"/>
    </source>
</evidence>
<dbReference type="PROSITE" id="PS50222">
    <property type="entry name" value="EF_HAND_2"/>
    <property type="match status" value="2"/>
</dbReference>
<evidence type="ECO:0000313" key="6">
    <source>
        <dbReference type="Proteomes" id="UP001189429"/>
    </source>
</evidence>
<feature type="compositionally biased region" description="Polar residues" evidence="3">
    <location>
        <begin position="579"/>
        <end position="607"/>
    </location>
</feature>
<protein>
    <recommendedName>
        <fullName evidence="4">EF-hand domain-containing protein</fullName>
    </recommendedName>
</protein>
<dbReference type="EMBL" id="CAUYUJ010003113">
    <property type="protein sequence ID" value="CAK0803940.1"/>
    <property type="molecule type" value="Genomic_DNA"/>
</dbReference>
<dbReference type="Gene3D" id="1.10.238.10">
    <property type="entry name" value="EF-hand"/>
    <property type="match status" value="1"/>
</dbReference>
<dbReference type="InterPro" id="IPR002048">
    <property type="entry name" value="EF_hand_dom"/>
</dbReference>
<comment type="caution">
    <text evidence="5">The sequence shown here is derived from an EMBL/GenBank/DDBJ whole genome shotgun (WGS) entry which is preliminary data.</text>
</comment>
<accession>A0ABN9QGS5</accession>
<dbReference type="SUPFAM" id="SSF47473">
    <property type="entry name" value="EF-hand"/>
    <property type="match status" value="1"/>
</dbReference>
<keyword evidence="6" id="KW-1185">Reference proteome</keyword>
<dbReference type="Proteomes" id="UP001189429">
    <property type="component" value="Unassembled WGS sequence"/>
</dbReference>
<evidence type="ECO:0000256" key="1">
    <source>
        <dbReference type="ARBA" id="ARBA00022837"/>
    </source>
</evidence>
<evidence type="ECO:0000256" key="2">
    <source>
        <dbReference type="SAM" id="Coils"/>
    </source>
</evidence>
<dbReference type="SMART" id="SM00054">
    <property type="entry name" value="EFh"/>
    <property type="match status" value="2"/>
</dbReference>
<keyword evidence="2" id="KW-0175">Coiled coil</keyword>
<feature type="coiled-coil region" evidence="2">
    <location>
        <begin position="223"/>
        <end position="286"/>
    </location>
</feature>